<evidence type="ECO:0000256" key="2">
    <source>
        <dbReference type="ARBA" id="ARBA00005671"/>
    </source>
</evidence>
<comment type="catalytic activity">
    <reaction evidence="10">
        <text>O-phospho-L-seryl-[protein] + H2O = L-seryl-[protein] + phosphate</text>
        <dbReference type="Rhea" id="RHEA:20629"/>
        <dbReference type="Rhea" id="RHEA-COMP:9863"/>
        <dbReference type="Rhea" id="RHEA-COMP:11604"/>
        <dbReference type="ChEBI" id="CHEBI:15377"/>
        <dbReference type="ChEBI" id="CHEBI:29999"/>
        <dbReference type="ChEBI" id="CHEBI:43474"/>
        <dbReference type="ChEBI" id="CHEBI:83421"/>
        <dbReference type="EC" id="3.1.3.16"/>
    </reaction>
</comment>
<comment type="subcellular location">
    <subcellularLocation>
        <location evidence="1 13">Nucleus</location>
    </subcellularLocation>
</comment>
<dbReference type="InterPro" id="IPR012391">
    <property type="entry name" value="Ser/Thr_prot_Pase_BSU1"/>
</dbReference>
<dbReference type="SUPFAM" id="SSF56300">
    <property type="entry name" value="Metallo-dependent phosphatases"/>
    <property type="match status" value="1"/>
</dbReference>
<evidence type="ECO:0000256" key="5">
    <source>
        <dbReference type="ARBA" id="ARBA00022737"/>
    </source>
</evidence>
<dbReference type="AlphaFoldDB" id="A0A9Q0TF20"/>
<dbReference type="CDD" id="cd07419">
    <property type="entry name" value="MPP_Bsu1_C"/>
    <property type="match status" value="1"/>
</dbReference>
<keyword evidence="18" id="KW-1185">Reference proteome</keyword>
<dbReference type="PROSITE" id="PS00125">
    <property type="entry name" value="SER_THR_PHOSPHATASE"/>
    <property type="match status" value="1"/>
</dbReference>
<feature type="compositionally biased region" description="Polar residues" evidence="15">
    <location>
        <begin position="374"/>
        <end position="398"/>
    </location>
</feature>
<evidence type="ECO:0000256" key="8">
    <source>
        <dbReference type="ARBA" id="ARBA00023211"/>
    </source>
</evidence>
<dbReference type="PRINTS" id="PR00114">
    <property type="entry name" value="STPHPHTASE"/>
</dbReference>
<proteinExistence type="inferred from homology"/>
<dbReference type="Pfam" id="PF24681">
    <property type="entry name" value="Kelch_KLHDC2_KLHL20_DRC7"/>
    <property type="match status" value="1"/>
</dbReference>
<keyword evidence="9 13" id="KW-0539">Nucleus</keyword>
<dbReference type="SUPFAM" id="SSF117281">
    <property type="entry name" value="Kelch motif"/>
    <property type="match status" value="1"/>
</dbReference>
<dbReference type="FunFam" id="3.60.21.10:FF:000008">
    <property type="entry name" value="Serine/threonine-protein phosphatase"/>
    <property type="match status" value="1"/>
</dbReference>
<keyword evidence="5" id="KW-0677">Repeat</keyword>
<dbReference type="EMBL" id="JAPFFM010000015">
    <property type="protein sequence ID" value="KAJ6710431.1"/>
    <property type="molecule type" value="Genomic_DNA"/>
</dbReference>
<comment type="similarity">
    <text evidence="2 13">Belongs to the PPP phosphatase family. BSU subfamily.</text>
</comment>
<dbReference type="GO" id="GO:0005634">
    <property type="term" value="C:nucleus"/>
    <property type="evidence" value="ECO:0007669"/>
    <property type="project" value="UniProtKB-SubCell"/>
</dbReference>
<dbReference type="GO" id="GO:0005886">
    <property type="term" value="C:plasma membrane"/>
    <property type="evidence" value="ECO:0007669"/>
    <property type="project" value="UniProtKB-ARBA"/>
</dbReference>
<evidence type="ECO:0000256" key="9">
    <source>
        <dbReference type="ARBA" id="ARBA00023242"/>
    </source>
</evidence>
<gene>
    <name evidence="17" type="ORF">OIU74_011332</name>
</gene>
<evidence type="ECO:0000256" key="6">
    <source>
        <dbReference type="ARBA" id="ARBA00022801"/>
    </source>
</evidence>
<dbReference type="InterPro" id="IPR004843">
    <property type="entry name" value="Calcineurin-like_PHP"/>
</dbReference>
<dbReference type="InterPro" id="IPR029052">
    <property type="entry name" value="Metallo-depent_PP-like"/>
</dbReference>
<feature type="compositionally biased region" description="Polar residues" evidence="15">
    <location>
        <begin position="451"/>
        <end position="464"/>
    </location>
</feature>
<keyword evidence="8 13" id="KW-0464">Manganese</keyword>
<reference evidence="17" key="1">
    <citation type="submission" date="2022-11" db="EMBL/GenBank/DDBJ databases">
        <authorList>
            <person name="Hyden B.L."/>
            <person name="Feng K."/>
            <person name="Yates T."/>
            <person name="Jawdy S."/>
            <person name="Smart L.B."/>
            <person name="Muchero W."/>
        </authorList>
    </citation>
    <scope>NUCLEOTIDE SEQUENCE</scope>
    <source>
        <tissue evidence="17">Shoot tip</tissue>
    </source>
</reference>
<evidence type="ECO:0000313" key="18">
    <source>
        <dbReference type="Proteomes" id="UP001151752"/>
    </source>
</evidence>
<evidence type="ECO:0000259" key="16">
    <source>
        <dbReference type="PROSITE" id="PS00125"/>
    </source>
</evidence>
<dbReference type="InterPro" id="IPR015915">
    <property type="entry name" value="Kelch-typ_b-propeller"/>
</dbReference>
<dbReference type="GO" id="GO:0046872">
    <property type="term" value="F:metal ion binding"/>
    <property type="evidence" value="ECO:0007669"/>
    <property type="project" value="UniProtKB-UniRule"/>
</dbReference>
<feature type="region of interest" description="Disordered" evidence="15">
    <location>
        <begin position="374"/>
        <end position="410"/>
    </location>
</feature>
<dbReference type="SMART" id="SM00156">
    <property type="entry name" value="PP2Ac"/>
    <property type="match status" value="1"/>
</dbReference>
<keyword evidence="7 13" id="KW-0904">Protein phosphatase</keyword>
<keyword evidence="3" id="KW-0880">Kelch repeat</keyword>
<evidence type="ECO:0000256" key="10">
    <source>
        <dbReference type="ARBA" id="ARBA00047761"/>
    </source>
</evidence>
<dbReference type="InterPro" id="IPR006186">
    <property type="entry name" value="Ser/Thr-sp_prot-phosphatase"/>
</dbReference>
<dbReference type="PANTHER" id="PTHR46422">
    <property type="entry name" value="SERINE/THREONINE-PROTEIN PHOSPHATASE BSL3"/>
    <property type="match status" value="1"/>
</dbReference>
<protein>
    <recommendedName>
        <fullName evidence="13 14">Serine/threonine-protein phosphatase</fullName>
        <ecNumber evidence="13 14">3.1.3.16</ecNumber>
    </recommendedName>
</protein>
<evidence type="ECO:0000256" key="3">
    <source>
        <dbReference type="ARBA" id="ARBA00022441"/>
    </source>
</evidence>
<evidence type="ECO:0000256" key="7">
    <source>
        <dbReference type="ARBA" id="ARBA00022912"/>
    </source>
</evidence>
<dbReference type="Proteomes" id="UP001151752">
    <property type="component" value="Chromosome 2"/>
</dbReference>
<evidence type="ECO:0000256" key="12">
    <source>
        <dbReference type="ARBA" id="ARBA00059628"/>
    </source>
</evidence>
<reference evidence="17" key="2">
    <citation type="journal article" date="2023" name="Int. J. Mol. Sci.">
        <title>De Novo Assembly and Annotation of 11 Diverse Shrub Willow (Salix) Genomes Reveals Novel Gene Organization in Sex-Linked Regions.</title>
        <authorList>
            <person name="Hyden B."/>
            <person name="Feng K."/>
            <person name="Yates T.B."/>
            <person name="Jawdy S."/>
            <person name="Cereghino C."/>
            <person name="Smart L.B."/>
            <person name="Muchero W."/>
        </authorList>
    </citation>
    <scope>NUCLEOTIDE SEQUENCE</scope>
    <source>
        <tissue evidence="17">Shoot tip</tissue>
    </source>
</reference>
<organism evidence="17 18">
    <name type="scientific">Salix koriyanagi</name>
    <dbReference type="NCBI Taxonomy" id="2511006"/>
    <lineage>
        <taxon>Eukaryota</taxon>
        <taxon>Viridiplantae</taxon>
        <taxon>Streptophyta</taxon>
        <taxon>Embryophyta</taxon>
        <taxon>Tracheophyta</taxon>
        <taxon>Spermatophyta</taxon>
        <taxon>Magnoliopsida</taxon>
        <taxon>eudicotyledons</taxon>
        <taxon>Gunneridae</taxon>
        <taxon>Pentapetalae</taxon>
        <taxon>rosids</taxon>
        <taxon>fabids</taxon>
        <taxon>Malpighiales</taxon>
        <taxon>Salicaceae</taxon>
        <taxon>Saliceae</taxon>
        <taxon>Salix</taxon>
    </lineage>
</organism>
<dbReference type="Pfam" id="PF00149">
    <property type="entry name" value="Metallophos"/>
    <property type="match status" value="1"/>
</dbReference>
<keyword evidence="4 13" id="KW-0479">Metal-binding</keyword>
<evidence type="ECO:0000256" key="11">
    <source>
        <dbReference type="ARBA" id="ARBA00048336"/>
    </source>
</evidence>
<dbReference type="PIRSF" id="PIRSF036363">
    <property type="entry name" value="PPP_BSU1"/>
    <property type="match status" value="1"/>
</dbReference>
<dbReference type="FunFam" id="2.120.10.80:FF:000042">
    <property type="entry name" value="Serine/threonine-protein phosphatase"/>
    <property type="match status" value="1"/>
</dbReference>
<comment type="cofactor">
    <cofactor evidence="13">
        <name>Mn(2+)</name>
        <dbReference type="ChEBI" id="CHEBI:29035"/>
    </cofactor>
    <text evidence="13">Binds 2 manganese ions per subunit.</text>
</comment>
<evidence type="ECO:0000313" key="17">
    <source>
        <dbReference type="EMBL" id="KAJ6710431.1"/>
    </source>
</evidence>
<feature type="region of interest" description="Disordered" evidence="15">
    <location>
        <begin position="860"/>
        <end position="885"/>
    </location>
</feature>
<accession>A0A9Q0TF20</accession>
<dbReference type="PANTHER" id="PTHR46422:SF22">
    <property type="entry name" value="SERINE_THREONINE-PROTEIN PHOSPHATASE"/>
    <property type="match status" value="1"/>
</dbReference>
<evidence type="ECO:0000256" key="13">
    <source>
        <dbReference type="PIRNR" id="PIRNR036363"/>
    </source>
</evidence>
<feature type="region of interest" description="Disordered" evidence="15">
    <location>
        <begin position="435"/>
        <end position="471"/>
    </location>
</feature>
<dbReference type="EC" id="3.1.3.16" evidence="13 14"/>
<evidence type="ECO:0000256" key="14">
    <source>
        <dbReference type="RuleBase" id="RU004273"/>
    </source>
</evidence>
<comment type="catalytic activity">
    <reaction evidence="11 13 14">
        <text>O-phospho-L-threonyl-[protein] + H2O = L-threonyl-[protein] + phosphate</text>
        <dbReference type="Rhea" id="RHEA:47004"/>
        <dbReference type="Rhea" id="RHEA-COMP:11060"/>
        <dbReference type="Rhea" id="RHEA-COMP:11605"/>
        <dbReference type="ChEBI" id="CHEBI:15377"/>
        <dbReference type="ChEBI" id="CHEBI:30013"/>
        <dbReference type="ChEBI" id="CHEBI:43474"/>
        <dbReference type="ChEBI" id="CHEBI:61977"/>
        <dbReference type="EC" id="3.1.3.16"/>
    </reaction>
</comment>
<comment type="caution">
    <text evidence="17">The sequence shown here is derived from an EMBL/GenBank/DDBJ whole genome shotgun (WGS) entry which is preliminary data.</text>
</comment>
<evidence type="ECO:0000256" key="4">
    <source>
        <dbReference type="ARBA" id="ARBA00022723"/>
    </source>
</evidence>
<sequence length="885" mass="96516">MGSKPWLHPAPAYRTLETYWNSDDDAPGPRCGHTLTAVAATKSHGPRLILFGGATAIEGGASSAPGIRLAGVTNSVHSYDVLTRKWTRVQPAGEPPSPRAAHAAAAVGTMVVFQGGIGPAGHSTDDLYVLDLTNDKFKWHRVVVQGEGPGPRYGHVMDLVAQRYLVTVSGNDGKRVLSDAWVLDTAQKPYAWQRLNPEGDRPSARMYATASARSDGMFLLCGGRDSSGTPLGDAYGLLMHRNGQWEWTLAPGVSPSTRYQHSAVFVGARLHVTGGAMKGGRLVEGEAAVAVLDTAAGVWLDRNGLVTSSKTSKGHAEYDPSLELMRRCRHASASVGVRIYVYGGLKGDAVLDDFLVAENSPFQSDMNSPILTSERASTITSPRSNHSNLNSFGTTTPDGGSEIPLSGGISMDRNSMEKLREASAAEAEAANAVWQAAQAASSNHAEETSVSDDNSQAAEATSDGSDNEADVRLHPRAVVVAKEAVGNLGGMVRQLSLDQFENESRRMLPMNNDASYPAKKFTRKKSPQGLHKKIISLLLRPRNWKAPANRRFFLDSYEVGELCYAVEQIFMQEPTVLQLKAPIKVFGDLHGQFGDLMRLFDEYGFPSTAGDITYIDYLFLGDYVDRGQHSLETITLLLALKIEYPENVHLIRGNHEAADINALFGFRIECIERMGESDGIWAWTRFNQLFNYLPLAALIEKKIICMHGGIGRSIHSVEQIEKLERPITMDAGSIILMDLLWSDPTENDSIEGLRPNARGPGLVTFGPDRVTDFCKKNKLQLIIRAHECVMDGFERFAQGQLITLFSATNYCGTANNAGAILVVGRGLVVVPKLIHPLPPPLQSPETSPERVVDDTWMQELNIQRPPTPTRGRPQPDLDRNSLAYI</sequence>
<dbReference type="InterPro" id="IPR041758">
    <property type="entry name" value="MPP_BSL_C"/>
</dbReference>
<dbReference type="GO" id="GO:0009742">
    <property type="term" value="P:brassinosteroid mediated signaling pathway"/>
    <property type="evidence" value="ECO:0007669"/>
    <property type="project" value="InterPro"/>
</dbReference>
<dbReference type="Gene3D" id="3.60.21.10">
    <property type="match status" value="1"/>
</dbReference>
<evidence type="ECO:0000256" key="15">
    <source>
        <dbReference type="SAM" id="MobiDB-lite"/>
    </source>
</evidence>
<comment type="function">
    <text evidence="12">Phosphatase involved in elongation process, probably by acting as a regulator of brassinolide signaling.</text>
</comment>
<feature type="domain" description="Serine/threonine specific protein phosphatases" evidence="16">
    <location>
        <begin position="651"/>
        <end position="656"/>
    </location>
</feature>
<evidence type="ECO:0000256" key="1">
    <source>
        <dbReference type="ARBA" id="ARBA00004123"/>
    </source>
</evidence>
<name>A0A9Q0TF20_9ROSI</name>
<dbReference type="GO" id="GO:0004722">
    <property type="term" value="F:protein serine/threonine phosphatase activity"/>
    <property type="evidence" value="ECO:0007669"/>
    <property type="project" value="UniProtKB-UniRule"/>
</dbReference>
<keyword evidence="6 13" id="KW-0378">Hydrolase</keyword>
<dbReference type="Gene3D" id="2.120.10.80">
    <property type="entry name" value="Kelch-type beta propeller"/>
    <property type="match status" value="2"/>
</dbReference>